<dbReference type="Proteomes" id="UP000015106">
    <property type="component" value="Chromosome 2"/>
</dbReference>
<feature type="compositionally biased region" description="Basic and acidic residues" evidence="1">
    <location>
        <begin position="34"/>
        <end position="43"/>
    </location>
</feature>
<dbReference type="AlphaFoldDB" id="A0A8R7TE65"/>
<evidence type="ECO:0000313" key="3">
    <source>
        <dbReference type="Proteomes" id="UP000015106"/>
    </source>
</evidence>
<keyword evidence="3" id="KW-1185">Reference proteome</keyword>
<feature type="region of interest" description="Disordered" evidence="1">
    <location>
        <begin position="17"/>
        <end position="92"/>
    </location>
</feature>
<protein>
    <submittedName>
        <fullName evidence="2">Uncharacterized protein</fullName>
    </submittedName>
</protein>
<reference evidence="3" key="1">
    <citation type="journal article" date="2013" name="Nature">
        <title>Draft genome of the wheat A-genome progenitor Triticum urartu.</title>
        <authorList>
            <person name="Ling H.Q."/>
            <person name="Zhao S."/>
            <person name="Liu D."/>
            <person name="Wang J."/>
            <person name="Sun H."/>
            <person name="Zhang C."/>
            <person name="Fan H."/>
            <person name="Li D."/>
            <person name="Dong L."/>
            <person name="Tao Y."/>
            <person name="Gao C."/>
            <person name="Wu H."/>
            <person name="Li Y."/>
            <person name="Cui Y."/>
            <person name="Guo X."/>
            <person name="Zheng S."/>
            <person name="Wang B."/>
            <person name="Yu K."/>
            <person name="Liang Q."/>
            <person name="Yang W."/>
            <person name="Lou X."/>
            <person name="Chen J."/>
            <person name="Feng M."/>
            <person name="Jian J."/>
            <person name="Zhang X."/>
            <person name="Luo G."/>
            <person name="Jiang Y."/>
            <person name="Liu J."/>
            <person name="Wang Z."/>
            <person name="Sha Y."/>
            <person name="Zhang B."/>
            <person name="Wu H."/>
            <person name="Tang D."/>
            <person name="Shen Q."/>
            <person name="Xue P."/>
            <person name="Zou S."/>
            <person name="Wang X."/>
            <person name="Liu X."/>
            <person name="Wang F."/>
            <person name="Yang Y."/>
            <person name="An X."/>
            <person name="Dong Z."/>
            <person name="Zhang K."/>
            <person name="Zhang X."/>
            <person name="Luo M.C."/>
            <person name="Dvorak J."/>
            <person name="Tong Y."/>
            <person name="Wang J."/>
            <person name="Yang H."/>
            <person name="Li Z."/>
            <person name="Wang D."/>
            <person name="Zhang A."/>
            <person name="Wang J."/>
        </authorList>
    </citation>
    <scope>NUCLEOTIDE SEQUENCE</scope>
    <source>
        <strain evidence="3">cv. G1812</strain>
    </source>
</reference>
<name>A0A8R7TE65_TRIUA</name>
<reference evidence="2" key="2">
    <citation type="submission" date="2018-03" db="EMBL/GenBank/DDBJ databases">
        <title>The Triticum urartu genome reveals the dynamic nature of wheat genome evolution.</title>
        <authorList>
            <person name="Ling H."/>
            <person name="Ma B."/>
            <person name="Shi X."/>
            <person name="Liu H."/>
            <person name="Dong L."/>
            <person name="Sun H."/>
            <person name="Cao Y."/>
            <person name="Gao Q."/>
            <person name="Zheng S."/>
            <person name="Li Y."/>
            <person name="Yu Y."/>
            <person name="Du H."/>
            <person name="Qi M."/>
            <person name="Li Y."/>
            <person name="Yu H."/>
            <person name="Cui Y."/>
            <person name="Wang N."/>
            <person name="Chen C."/>
            <person name="Wu H."/>
            <person name="Zhao Y."/>
            <person name="Zhang J."/>
            <person name="Li Y."/>
            <person name="Zhou W."/>
            <person name="Zhang B."/>
            <person name="Hu W."/>
            <person name="Eijk M."/>
            <person name="Tang J."/>
            <person name="Witsenboer H."/>
            <person name="Zhao S."/>
            <person name="Li Z."/>
            <person name="Zhang A."/>
            <person name="Wang D."/>
            <person name="Liang C."/>
        </authorList>
    </citation>
    <scope>NUCLEOTIDE SEQUENCE [LARGE SCALE GENOMIC DNA]</scope>
    <source>
        <strain evidence="2">cv. G1812</strain>
    </source>
</reference>
<organism evidence="2 3">
    <name type="scientific">Triticum urartu</name>
    <name type="common">Red wild einkorn</name>
    <name type="synonym">Crithodium urartu</name>
    <dbReference type="NCBI Taxonomy" id="4572"/>
    <lineage>
        <taxon>Eukaryota</taxon>
        <taxon>Viridiplantae</taxon>
        <taxon>Streptophyta</taxon>
        <taxon>Embryophyta</taxon>
        <taxon>Tracheophyta</taxon>
        <taxon>Spermatophyta</taxon>
        <taxon>Magnoliopsida</taxon>
        <taxon>Liliopsida</taxon>
        <taxon>Poales</taxon>
        <taxon>Poaceae</taxon>
        <taxon>BOP clade</taxon>
        <taxon>Pooideae</taxon>
        <taxon>Triticodae</taxon>
        <taxon>Triticeae</taxon>
        <taxon>Triticinae</taxon>
        <taxon>Triticum</taxon>
    </lineage>
</organism>
<accession>A0A8R7TE65</accession>
<dbReference type="Gramene" id="TuG1812G0200001516.01.T01">
    <property type="protein sequence ID" value="TuG1812G0200001516.01.T01"/>
    <property type="gene ID" value="TuG1812G0200001516.01"/>
</dbReference>
<sequence length="92" mass="10351">RRRRRLRLLPALRRRRRHRHRHFHCAGAGAPAQKAREADERSSFPHRGVRRRRAGRGSILTEIQSCRAGGRPGGSEDGDDPPATASQDDGLI</sequence>
<evidence type="ECO:0000313" key="2">
    <source>
        <dbReference type="EnsemblPlants" id="TuG1812G0200001516.01.T01"/>
    </source>
</evidence>
<dbReference type="EnsemblPlants" id="TuG1812G0200001516.01.T01">
    <property type="protein sequence ID" value="TuG1812G0200001516.01.T01"/>
    <property type="gene ID" value="TuG1812G0200001516.01"/>
</dbReference>
<reference evidence="2" key="3">
    <citation type="submission" date="2022-06" db="UniProtKB">
        <authorList>
            <consortium name="EnsemblPlants"/>
        </authorList>
    </citation>
    <scope>IDENTIFICATION</scope>
</reference>
<proteinExistence type="predicted"/>
<evidence type="ECO:0000256" key="1">
    <source>
        <dbReference type="SAM" id="MobiDB-lite"/>
    </source>
</evidence>